<dbReference type="Pfam" id="PF13749">
    <property type="entry name" value="HATPase_c_4"/>
    <property type="match status" value="1"/>
</dbReference>
<feature type="domain" description="Schlafen AlbA-2" evidence="1">
    <location>
        <begin position="3"/>
        <end position="104"/>
    </location>
</feature>
<dbReference type="Pfam" id="PF12802">
    <property type="entry name" value="MarR_2"/>
    <property type="match status" value="1"/>
</dbReference>
<evidence type="ECO:0000313" key="4">
    <source>
        <dbReference type="Proteomes" id="UP001652338"/>
    </source>
</evidence>
<sequence>MKESKCLEFKSAITNSFLKTVSAYSNFGDGEILFGVNDDGSVCGIDNLEQVCLDIENKINDSITPKPDFEIEIDEIKQTIRLMVYEGQYKPYLYKGKAYRRSDTAFIEVDQAELKELVLLGSNLYFEELPYGKDNLTFQELTDKLMEKLNLNAVSEDILRTLGLFTKNQKYNNAAALLADENSFYGIDIARFGNSINEIRDRETIAGTSILKQYDAAIDMIKRYYQYEEISEIERKKVDLIPETAYREAIANALIHRDWSMNAHIRISLFSDKIEIKSPGGLPRGITAEEYVNGDISCLRNPILGNIFFRMHYIEMFGTGVRRILLAYNNAKVKPKFEITDHVISVTLPVITNQYHVTGDEARVIAALENGEQLSSSEIAKATGYTKSKVLRLIDHLKEKDYIRVTGKGRGTRYSL</sequence>
<dbReference type="InterPro" id="IPR011991">
    <property type="entry name" value="ArsR-like_HTH"/>
</dbReference>
<dbReference type="InterPro" id="IPR007421">
    <property type="entry name" value="Schlafen_AlbA_2_dom"/>
</dbReference>
<dbReference type="Pfam" id="PF04326">
    <property type="entry name" value="SLFN_AlbA_2"/>
    <property type="match status" value="1"/>
</dbReference>
<evidence type="ECO:0000259" key="2">
    <source>
        <dbReference type="Pfam" id="PF12802"/>
    </source>
</evidence>
<dbReference type="InterPro" id="IPR000835">
    <property type="entry name" value="HTH_MarR-typ"/>
</dbReference>
<dbReference type="Gene3D" id="3.30.565.60">
    <property type="match status" value="1"/>
</dbReference>
<dbReference type="SUPFAM" id="SSF46785">
    <property type="entry name" value="Winged helix' DNA-binding domain"/>
    <property type="match status" value="1"/>
</dbReference>
<name>A0ABT2SQ03_9FIRM</name>
<accession>A0ABT2SQ03</accession>
<dbReference type="Gene3D" id="3.30.950.30">
    <property type="entry name" value="Schlafen, AAA domain"/>
    <property type="match status" value="1"/>
</dbReference>
<dbReference type="CDD" id="cd00090">
    <property type="entry name" value="HTH_ARSR"/>
    <property type="match status" value="1"/>
</dbReference>
<gene>
    <name evidence="3" type="ORF">OCV47_14915</name>
</gene>
<organism evidence="3 4">
    <name type="scientific">Muricoprocola aceti</name>
    <dbReference type="NCBI Taxonomy" id="2981772"/>
    <lineage>
        <taxon>Bacteria</taxon>
        <taxon>Bacillati</taxon>
        <taxon>Bacillota</taxon>
        <taxon>Clostridia</taxon>
        <taxon>Lachnospirales</taxon>
        <taxon>Lachnospiraceae</taxon>
        <taxon>Muricoprocola</taxon>
    </lineage>
</organism>
<protein>
    <submittedName>
        <fullName evidence="3">DNA binding domain-containing protein</fullName>
    </submittedName>
</protein>
<dbReference type="PANTHER" id="PTHR30595">
    <property type="entry name" value="GLPR-RELATED TRANSCRIPTIONAL REPRESSOR"/>
    <property type="match status" value="1"/>
</dbReference>
<reference evidence="3 4" key="1">
    <citation type="journal article" date="2021" name="ISME Commun">
        <title>Automated analysis of genomic sequences facilitates high-throughput and comprehensive description of bacteria.</title>
        <authorList>
            <person name="Hitch T.C.A."/>
        </authorList>
    </citation>
    <scope>NUCLEOTIDE SEQUENCE [LARGE SCALE GENOMIC DNA]</scope>
    <source>
        <strain evidence="3 4">Sanger_29</strain>
    </source>
</reference>
<dbReference type="InterPro" id="IPR036390">
    <property type="entry name" value="WH_DNA-bd_sf"/>
</dbReference>
<comment type="caution">
    <text evidence="3">The sequence shown here is derived from an EMBL/GenBank/DDBJ whole genome shotgun (WGS) entry which is preliminary data.</text>
</comment>
<evidence type="ECO:0000313" key="3">
    <source>
        <dbReference type="EMBL" id="MCU6726597.1"/>
    </source>
</evidence>
<dbReference type="PANTHER" id="PTHR30595:SF6">
    <property type="entry name" value="SCHLAFEN ALBA-2 DOMAIN-CONTAINING PROTEIN"/>
    <property type="match status" value="1"/>
</dbReference>
<dbReference type="Gene3D" id="1.10.10.10">
    <property type="entry name" value="Winged helix-like DNA-binding domain superfamily/Winged helix DNA-binding domain"/>
    <property type="match status" value="1"/>
</dbReference>
<proteinExistence type="predicted"/>
<dbReference type="InterPro" id="IPR036388">
    <property type="entry name" value="WH-like_DNA-bd_sf"/>
</dbReference>
<dbReference type="RefSeq" id="WP_262655846.1">
    <property type="nucleotide sequence ID" value="NZ_JAOQKE010000030.1"/>
</dbReference>
<evidence type="ECO:0000259" key="1">
    <source>
        <dbReference type="Pfam" id="PF04326"/>
    </source>
</evidence>
<keyword evidence="4" id="KW-1185">Reference proteome</keyword>
<feature type="domain" description="HTH marR-type" evidence="2">
    <location>
        <begin position="357"/>
        <end position="406"/>
    </location>
</feature>
<dbReference type="InterPro" id="IPR038475">
    <property type="entry name" value="RecG_C_sf"/>
</dbReference>
<dbReference type="EMBL" id="JAOQKE010000030">
    <property type="protein sequence ID" value="MCU6726597.1"/>
    <property type="molecule type" value="Genomic_DNA"/>
</dbReference>
<dbReference type="InterPro" id="IPR038461">
    <property type="entry name" value="Schlafen_AlbA_2_dom_sf"/>
</dbReference>
<dbReference type="Proteomes" id="UP001652338">
    <property type="component" value="Unassembled WGS sequence"/>
</dbReference>